<dbReference type="AlphaFoldDB" id="A0A251U6C5"/>
<name>A0A251U6C5_HELAN</name>
<organism evidence="1 2">
    <name type="scientific">Helianthus annuus</name>
    <name type="common">Common sunflower</name>
    <dbReference type="NCBI Taxonomy" id="4232"/>
    <lineage>
        <taxon>Eukaryota</taxon>
        <taxon>Viridiplantae</taxon>
        <taxon>Streptophyta</taxon>
        <taxon>Embryophyta</taxon>
        <taxon>Tracheophyta</taxon>
        <taxon>Spermatophyta</taxon>
        <taxon>Magnoliopsida</taxon>
        <taxon>eudicotyledons</taxon>
        <taxon>Gunneridae</taxon>
        <taxon>Pentapetalae</taxon>
        <taxon>asterids</taxon>
        <taxon>campanulids</taxon>
        <taxon>Asterales</taxon>
        <taxon>Asteraceae</taxon>
        <taxon>Asteroideae</taxon>
        <taxon>Heliantheae alliance</taxon>
        <taxon>Heliantheae</taxon>
        <taxon>Helianthus</taxon>
    </lineage>
</organism>
<proteinExistence type="predicted"/>
<reference evidence="2" key="1">
    <citation type="journal article" date="2017" name="Nature">
        <title>The sunflower genome provides insights into oil metabolism, flowering and Asterid evolution.</title>
        <authorList>
            <person name="Badouin H."/>
            <person name="Gouzy J."/>
            <person name="Grassa C.J."/>
            <person name="Murat F."/>
            <person name="Staton S.E."/>
            <person name="Cottret L."/>
            <person name="Lelandais-Briere C."/>
            <person name="Owens G.L."/>
            <person name="Carrere S."/>
            <person name="Mayjonade B."/>
            <person name="Legrand L."/>
            <person name="Gill N."/>
            <person name="Kane N.C."/>
            <person name="Bowers J.E."/>
            <person name="Hubner S."/>
            <person name="Bellec A."/>
            <person name="Berard A."/>
            <person name="Berges H."/>
            <person name="Blanchet N."/>
            <person name="Boniface M.C."/>
            <person name="Brunel D."/>
            <person name="Catrice O."/>
            <person name="Chaidir N."/>
            <person name="Claudel C."/>
            <person name="Donnadieu C."/>
            <person name="Faraut T."/>
            <person name="Fievet G."/>
            <person name="Helmstetter N."/>
            <person name="King M."/>
            <person name="Knapp S.J."/>
            <person name="Lai Z."/>
            <person name="Le Paslier M.C."/>
            <person name="Lippi Y."/>
            <person name="Lorenzon L."/>
            <person name="Mandel J.R."/>
            <person name="Marage G."/>
            <person name="Marchand G."/>
            <person name="Marquand E."/>
            <person name="Bret-Mestries E."/>
            <person name="Morien E."/>
            <person name="Nambeesan S."/>
            <person name="Nguyen T."/>
            <person name="Pegot-Espagnet P."/>
            <person name="Pouilly N."/>
            <person name="Raftis F."/>
            <person name="Sallet E."/>
            <person name="Schiex T."/>
            <person name="Thomas J."/>
            <person name="Vandecasteele C."/>
            <person name="Vares D."/>
            <person name="Vear F."/>
            <person name="Vautrin S."/>
            <person name="Crespi M."/>
            <person name="Mangin B."/>
            <person name="Burke J.M."/>
            <person name="Salse J."/>
            <person name="Munos S."/>
            <person name="Vincourt P."/>
            <person name="Rieseberg L.H."/>
            <person name="Langlade N.B."/>
        </authorList>
    </citation>
    <scope>NUCLEOTIDE SEQUENCE [LARGE SCALE GENOMIC DNA]</scope>
    <source>
        <strain evidence="2">cv. SF193</strain>
    </source>
</reference>
<sequence>MLGNSFELAKLKEGNRFQLQQVIWVKQGMKELALEQPTIIIDETVDESYETSETA</sequence>
<keyword evidence="2" id="KW-1185">Reference proteome</keyword>
<dbReference type="EMBL" id="CM007897">
    <property type="protein sequence ID" value="OTG18898.1"/>
    <property type="molecule type" value="Genomic_DNA"/>
</dbReference>
<evidence type="ECO:0000313" key="1">
    <source>
        <dbReference type="EMBL" id="OTG18898.1"/>
    </source>
</evidence>
<dbReference type="InParanoid" id="A0A251U6C5"/>
<accession>A0A251U6C5</accession>
<protein>
    <submittedName>
        <fullName evidence="1">Uncharacterized protein</fullName>
    </submittedName>
</protein>
<evidence type="ECO:0000313" key="2">
    <source>
        <dbReference type="Proteomes" id="UP000215914"/>
    </source>
</evidence>
<dbReference type="Proteomes" id="UP000215914">
    <property type="component" value="Chromosome 8"/>
</dbReference>
<gene>
    <name evidence="1" type="ORF">HannXRQ_Chr08g0228101</name>
</gene>